<evidence type="ECO:0000313" key="3">
    <source>
        <dbReference type="EMBL" id="MQY17065.1"/>
    </source>
</evidence>
<sequence length="299" mass="32717">MTTTDFHPDLRLARFLPHSVVGPRRLRLIRGLMLLQPTRRDTHAVVEQAGPGVSVRVFRPASVSGPRPGLLWIHGGGLIMGSAAGDDRKCRALADRLGAIVVSVDYRLAPEYPFPIPLEDCYTGLRWLAAHPDVDTDRIAIGGDSAGGGLSAALAILARDRGRIRPVLQLLAYPMLDDRSSDRTDIDPRRFRMWDQDSNRLGWRSYLGSSAATIPPLAVPARHEDLTGLPPAWIGVGTHDLFHDEDVAYARRLRAAGVDCELEIVPGAYHGFDHVEARTGVSRAFFRAQVTALRNAFGG</sequence>
<dbReference type="Gene3D" id="3.40.50.1820">
    <property type="entry name" value="alpha/beta hydrolase"/>
    <property type="match status" value="1"/>
</dbReference>
<reference evidence="3 4" key="1">
    <citation type="submission" date="2019-10" db="EMBL/GenBank/DDBJ databases">
        <title>Nocardia macrotermitis sp. nov. and Nocardia aurantia sp. nov., isolated from the gut of fungus growing-termite Macrotermes natalensis.</title>
        <authorList>
            <person name="Benndorf R."/>
            <person name="Schwitalla J."/>
            <person name="Martin K."/>
            <person name="De Beer W."/>
            <person name="Kaster A.-K."/>
            <person name="Vollmers J."/>
            <person name="Poulsen M."/>
            <person name="Beemelmanns C."/>
        </authorList>
    </citation>
    <scope>NUCLEOTIDE SEQUENCE [LARGE SCALE GENOMIC DNA]</scope>
    <source>
        <strain evidence="3 4">RB20</strain>
    </source>
</reference>
<evidence type="ECO:0000259" key="2">
    <source>
        <dbReference type="Pfam" id="PF07859"/>
    </source>
</evidence>
<organism evidence="3 4">
    <name type="scientific">Nocardia macrotermitis</name>
    <dbReference type="NCBI Taxonomy" id="2585198"/>
    <lineage>
        <taxon>Bacteria</taxon>
        <taxon>Bacillati</taxon>
        <taxon>Actinomycetota</taxon>
        <taxon>Actinomycetes</taxon>
        <taxon>Mycobacteriales</taxon>
        <taxon>Nocardiaceae</taxon>
        <taxon>Nocardia</taxon>
    </lineage>
</organism>
<accession>A0A7K0CUA7</accession>
<dbReference type="Proteomes" id="UP000438448">
    <property type="component" value="Unassembled WGS sequence"/>
</dbReference>
<dbReference type="GO" id="GO:0106435">
    <property type="term" value="F:carboxylesterase activity"/>
    <property type="evidence" value="ECO:0007669"/>
    <property type="project" value="UniProtKB-EC"/>
</dbReference>
<dbReference type="InterPro" id="IPR050300">
    <property type="entry name" value="GDXG_lipolytic_enzyme"/>
</dbReference>
<dbReference type="RefSeq" id="WP_153407222.1">
    <property type="nucleotide sequence ID" value="NZ_WEGK01000001.1"/>
</dbReference>
<proteinExistence type="predicted"/>
<dbReference type="PANTHER" id="PTHR48081">
    <property type="entry name" value="AB HYDROLASE SUPERFAMILY PROTEIN C4A8.06C"/>
    <property type="match status" value="1"/>
</dbReference>
<evidence type="ECO:0000313" key="4">
    <source>
        <dbReference type="Proteomes" id="UP000438448"/>
    </source>
</evidence>
<dbReference type="PANTHER" id="PTHR48081:SF8">
    <property type="entry name" value="ALPHA_BETA HYDROLASE FOLD-3 DOMAIN-CONTAINING PROTEIN-RELATED"/>
    <property type="match status" value="1"/>
</dbReference>
<dbReference type="Pfam" id="PF07859">
    <property type="entry name" value="Abhydrolase_3"/>
    <property type="match status" value="1"/>
</dbReference>
<comment type="caution">
    <text evidence="3">The sequence shown here is derived from an EMBL/GenBank/DDBJ whole genome shotgun (WGS) entry which is preliminary data.</text>
</comment>
<name>A0A7K0CUA7_9NOCA</name>
<dbReference type="InterPro" id="IPR013094">
    <property type="entry name" value="AB_hydrolase_3"/>
</dbReference>
<dbReference type="InterPro" id="IPR029058">
    <property type="entry name" value="AB_hydrolase_fold"/>
</dbReference>
<dbReference type="OrthoDB" id="3181909at2"/>
<dbReference type="EC" id="3.1.1.1" evidence="3"/>
<feature type="domain" description="Alpha/beta hydrolase fold-3" evidence="2">
    <location>
        <begin position="70"/>
        <end position="272"/>
    </location>
</feature>
<protein>
    <submittedName>
        <fullName evidence="3">Carboxylesterase NlhH</fullName>
        <ecNumber evidence="3">3.1.1.1</ecNumber>
    </submittedName>
</protein>
<dbReference type="SUPFAM" id="SSF53474">
    <property type="entry name" value="alpha/beta-Hydrolases"/>
    <property type="match status" value="1"/>
</dbReference>
<gene>
    <name evidence="3" type="primary">nlhH_1</name>
    <name evidence="3" type="ORF">NRB20_01280</name>
</gene>
<dbReference type="AlphaFoldDB" id="A0A7K0CUA7"/>
<dbReference type="EMBL" id="WEGK01000001">
    <property type="protein sequence ID" value="MQY17065.1"/>
    <property type="molecule type" value="Genomic_DNA"/>
</dbReference>
<keyword evidence="1 3" id="KW-0378">Hydrolase</keyword>
<keyword evidence="4" id="KW-1185">Reference proteome</keyword>
<evidence type="ECO:0000256" key="1">
    <source>
        <dbReference type="ARBA" id="ARBA00022801"/>
    </source>
</evidence>